<feature type="region of interest" description="Disordered" evidence="1">
    <location>
        <begin position="119"/>
        <end position="155"/>
    </location>
</feature>
<dbReference type="AlphaFoldDB" id="K0F5R8"/>
<evidence type="ECO:0000313" key="3">
    <source>
        <dbReference type="Proteomes" id="UP000006304"/>
    </source>
</evidence>
<gene>
    <name evidence="2" type="ORF">O3I_024180</name>
</gene>
<protein>
    <submittedName>
        <fullName evidence="2">Uncharacterized protein</fullName>
    </submittedName>
</protein>
<keyword evidence="3" id="KW-1185">Reference proteome</keyword>
<dbReference type="EMBL" id="CP003876">
    <property type="protein sequence ID" value="AFU02791.1"/>
    <property type="molecule type" value="Genomic_DNA"/>
</dbReference>
<evidence type="ECO:0000313" key="2">
    <source>
        <dbReference type="EMBL" id="AFU02791.1"/>
    </source>
</evidence>
<reference evidence="2 3" key="1">
    <citation type="journal article" date="2012" name="J. Bacteriol.">
        <title>Complete genome sequence of Nocardia brasiliensis HUJEG-1.</title>
        <authorList>
            <person name="Vera-Cabrera L."/>
            <person name="Ortiz-Lopez R."/>
            <person name="Elizondo-Gonzalez R."/>
            <person name="Perez-Maya A.A."/>
            <person name="Ocampo-Candiani J."/>
        </authorList>
    </citation>
    <scope>NUCLEOTIDE SEQUENCE [LARGE SCALE GENOMIC DNA]</scope>
    <source>
        <strain evidence="3">ATCC 700358</strain>
    </source>
</reference>
<name>K0F5R8_NOCB7</name>
<dbReference type="RefSeq" id="WP_014985646.1">
    <property type="nucleotide sequence ID" value="NC_018681.1"/>
</dbReference>
<dbReference type="HOGENOM" id="CLU_1693648_0_0_11"/>
<sequence>MADHIPAETSSALAAILTPLALDNPRDGDCITVAGQVTARLRERGLDADTVTIAGWCDRSEKILAFFHHVTLHRGMVLDGTARQFDPSLPTAWVLALPAYLGEIADATGIDHATVFSSTAAPARKSDPARAQHPTQTRHDRRATTQVADARHIRS</sequence>
<accession>K0F5R8</accession>
<dbReference type="KEGG" id="nbr:O3I_024180"/>
<dbReference type="Proteomes" id="UP000006304">
    <property type="component" value="Chromosome"/>
</dbReference>
<organism evidence="2 3">
    <name type="scientific">Nocardia brasiliensis (strain ATCC 700358 / HUJEG-1)</name>
    <dbReference type="NCBI Taxonomy" id="1133849"/>
    <lineage>
        <taxon>Bacteria</taxon>
        <taxon>Bacillati</taxon>
        <taxon>Actinomycetota</taxon>
        <taxon>Actinomycetes</taxon>
        <taxon>Mycobacteriales</taxon>
        <taxon>Nocardiaceae</taxon>
        <taxon>Nocardia</taxon>
    </lineage>
</organism>
<evidence type="ECO:0000256" key="1">
    <source>
        <dbReference type="SAM" id="MobiDB-lite"/>
    </source>
</evidence>
<dbReference type="STRING" id="1133849.O3I_024180"/>
<proteinExistence type="predicted"/>